<dbReference type="Gene3D" id="3.90.79.10">
    <property type="entry name" value="Nucleoside Triphosphate Pyrophosphohydrolase"/>
    <property type="match status" value="1"/>
</dbReference>
<evidence type="ECO:0000313" key="2">
    <source>
        <dbReference type="EMBL" id="OGD24181.1"/>
    </source>
</evidence>
<name>A0A1F5B0L7_9BACT</name>
<accession>A0A1F5B0L7</accession>
<dbReference type="PANTHER" id="PTHR43736">
    <property type="entry name" value="ADP-RIBOSE PYROPHOSPHATASE"/>
    <property type="match status" value="1"/>
</dbReference>
<dbReference type="InterPro" id="IPR000086">
    <property type="entry name" value="NUDIX_hydrolase_dom"/>
</dbReference>
<proteinExistence type="predicted"/>
<protein>
    <recommendedName>
        <fullName evidence="1">Nudix hydrolase domain-containing protein</fullName>
    </recommendedName>
</protein>
<reference evidence="2 3" key="1">
    <citation type="journal article" date="2016" name="Nat. Commun.">
        <title>Thousands of microbial genomes shed light on interconnected biogeochemical processes in an aquifer system.</title>
        <authorList>
            <person name="Anantharaman K."/>
            <person name="Brown C.T."/>
            <person name="Hug L.A."/>
            <person name="Sharon I."/>
            <person name="Castelle C.J."/>
            <person name="Probst A.J."/>
            <person name="Thomas B.C."/>
            <person name="Singh A."/>
            <person name="Wilkins M.J."/>
            <person name="Karaoz U."/>
            <person name="Brodie E.L."/>
            <person name="Williams K.H."/>
            <person name="Hubbard S.S."/>
            <person name="Banfield J.F."/>
        </authorList>
    </citation>
    <scope>NUCLEOTIDE SEQUENCE [LARGE SCALE GENOMIC DNA]</scope>
</reference>
<organism evidence="2 3">
    <name type="scientific">Candidatus Azambacteria bacterium RBG_16_47_10</name>
    <dbReference type="NCBI Taxonomy" id="1797292"/>
    <lineage>
        <taxon>Bacteria</taxon>
        <taxon>Candidatus Azamiibacteriota</taxon>
    </lineage>
</organism>
<dbReference type="PANTHER" id="PTHR43736:SF1">
    <property type="entry name" value="DIHYDRONEOPTERIN TRIPHOSPHATE DIPHOSPHATASE"/>
    <property type="match status" value="1"/>
</dbReference>
<dbReference type="PROSITE" id="PS51462">
    <property type="entry name" value="NUDIX"/>
    <property type="match status" value="1"/>
</dbReference>
<dbReference type="AlphaFoldDB" id="A0A1F5B0L7"/>
<dbReference type="Proteomes" id="UP000176639">
    <property type="component" value="Unassembled WGS sequence"/>
</dbReference>
<dbReference type="InterPro" id="IPR015797">
    <property type="entry name" value="NUDIX_hydrolase-like_dom_sf"/>
</dbReference>
<evidence type="ECO:0000259" key="1">
    <source>
        <dbReference type="PROSITE" id="PS51462"/>
    </source>
</evidence>
<sequence length="309" mass="34990">MEKKSDRSVGIIVGRFQVDELHAGHRFLIETAFMRHRSVLVAVGVSGGLATRRDPLDFETRRRLIMEAYPQATVLPVYDRPSNAAWSRELDRLVTDAFPGMPAVCYGSRDSFLSVYEGKFSKEYVKEVRGFSGTGARVKIGKTAVHTKDFRAGAIYAAHHRLPVSYQAVDVAVVSFDRGNILLGRKKQDGDKLRFIGGFVDPTDESLEHAARREAYEEAPNIEIADLRYLGSARINDVRYRGSEDGVMSALFVSAYVFGYARAGDDLDALEWVPFRNAQAMLITEHHALWDLLEKQLRRFMHYTIKKRR</sequence>
<dbReference type="InterPro" id="IPR014729">
    <property type="entry name" value="Rossmann-like_a/b/a_fold"/>
</dbReference>
<dbReference type="Pfam" id="PF00293">
    <property type="entry name" value="NUDIX"/>
    <property type="match status" value="1"/>
</dbReference>
<feature type="domain" description="Nudix hydrolase" evidence="1">
    <location>
        <begin position="164"/>
        <end position="297"/>
    </location>
</feature>
<dbReference type="EMBL" id="MEYI01000011">
    <property type="protein sequence ID" value="OGD24181.1"/>
    <property type="molecule type" value="Genomic_DNA"/>
</dbReference>
<dbReference type="Gene3D" id="3.40.50.620">
    <property type="entry name" value="HUPs"/>
    <property type="match status" value="1"/>
</dbReference>
<gene>
    <name evidence="2" type="ORF">A2Z10_00740</name>
</gene>
<dbReference type="SUPFAM" id="SSF52374">
    <property type="entry name" value="Nucleotidylyl transferase"/>
    <property type="match status" value="1"/>
</dbReference>
<evidence type="ECO:0000313" key="3">
    <source>
        <dbReference type="Proteomes" id="UP000176639"/>
    </source>
</evidence>
<comment type="caution">
    <text evidence="2">The sequence shown here is derived from an EMBL/GenBank/DDBJ whole genome shotgun (WGS) entry which is preliminary data.</text>
</comment>
<dbReference type="SUPFAM" id="SSF55811">
    <property type="entry name" value="Nudix"/>
    <property type="match status" value="1"/>
</dbReference>